<keyword evidence="3" id="KW-0808">Transferase</keyword>
<dbReference type="AlphaFoldDB" id="A0A5C4RZH7"/>
<evidence type="ECO:0000313" key="3">
    <source>
        <dbReference type="EMBL" id="TNJ36530.1"/>
    </source>
</evidence>
<proteinExistence type="inferred from homology"/>
<accession>A0A5C4RZH7</accession>
<sequence length="84" mass="9002">MSTLPVEQTLDCRGLSCPLPILKTKKTVNSMADGEVLMLLTTDPGSPGDVAAWAKKTGNKVLTSQAEAGVYTFYIKKTLLRGMV</sequence>
<protein>
    <submittedName>
        <fullName evidence="3">Sulfurtransferase TusA family protein</fullName>
    </submittedName>
</protein>
<evidence type="ECO:0000313" key="4">
    <source>
        <dbReference type="Proteomes" id="UP000309544"/>
    </source>
</evidence>
<dbReference type="EMBL" id="VDCI01000005">
    <property type="protein sequence ID" value="TNJ36530.1"/>
    <property type="molecule type" value="Genomic_DNA"/>
</dbReference>
<dbReference type="Proteomes" id="UP000309544">
    <property type="component" value="Unassembled WGS sequence"/>
</dbReference>
<dbReference type="RefSeq" id="WP_139626654.1">
    <property type="nucleotide sequence ID" value="NZ_VDCI01000005.1"/>
</dbReference>
<feature type="domain" description="UPF0033" evidence="2">
    <location>
        <begin position="10"/>
        <end position="34"/>
    </location>
</feature>
<dbReference type="Pfam" id="PF01206">
    <property type="entry name" value="TusA"/>
    <property type="match status" value="1"/>
</dbReference>
<reference evidence="3 4" key="1">
    <citation type="submission" date="2019-05" db="EMBL/GenBank/DDBJ databases">
        <title>Draft Whole-Genome sequence of the green sulfur bacterium Prosthecochloris vibrioformis DSM 260.</title>
        <authorList>
            <person name="Meyer T.E."/>
            <person name="Kyndt J.A."/>
        </authorList>
    </citation>
    <scope>NUCLEOTIDE SEQUENCE [LARGE SCALE GENOMIC DNA]</scope>
    <source>
        <strain evidence="3 4">DSM 260</strain>
    </source>
</reference>
<name>A0A5C4RZH7_PROVB</name>
<comment type="caution">
    <text evidence="3">The sequence shown here is derived from an EMBL/GenBank/DDBJ whole genome shotgun (WGS) entry which is preliminary data.</text>
</comment>
<dbReference type="SUPFAM" id="SSF64307">
    <property type="entry name" value="SirA-like"/>
    <property type="match status" value="1"/>
</dbReference>
<dbReference type="CDD" id="cd00291">
    <property type="entry name" value="SirA_YedF_YeeD"/>
    <property type="match status" value="1"/>
</dbReference>
<evidence type="ECO:0000256" key="1">
    <source>
        <dbReference type="ARBA" id="ARBA00008984"/>
    </source>
</evidence>
<organism evidence="3 4">
    <name type="scientific">Prosthecochloris vibrioformis</name>
    <name type="common">Chlorobium vibrioforme</name>
    <dbReference type="NCBI Taxonomy" id="1098"/>
    <lineage>
        <taxon>Bacteria</taxon>
        <taxon>Pseudomonadati</taxon>
        <taxon>Chlorobiota</taxon>
        <taxon>Chlorobiia</taxon>
        <taxon>Chlorobiales</taxon>
        <taxon>Chlorobiaceae</taxon>
        <taxon>Prosthecochloris</taxon>
    </lineage>
</organism>
<dbReference type="PANTHER" id="PTHR33279:SF6">
    <property type="entry name" value="SULFUR CARRIER PROTEIN YEDF-RELATED"/>
    <property type="match status" value="1"/>
</dbReference>
<dbReference type="InterPro" id="IPR001455">
    <property type="entry name" value="TusA-like"/>
</dbReference>
<dbReference type="PROSITE" id="PS01148">
    <property type="entry name" value="UPF0033"/>
    <property type="match status" value="1"/>
</dbReference>
<dbReference type="InterPro" id="IPR036868">
    <property type="entry name" value="TusA-like_sf"/>
</dbReference>
<comment type="similarity">
    <text evidence="1">Belongs to the sulfur carrier protein TusA family.</text>
</comment>
<dbReference type="Gene3D" id="3.30.110.40">
    <property type="entry name" value="TusA-like domain"/>
    <property type="match status" value="1"/>
</dbReference>
<dbReference type="PANTHER" id="PTHR33279">
    <property type="entry name" value="SULFUR CARRIER PROTEIN YEDF-RELATED"/>
    <property type="match status" value="1"/>
</dbReference>
<keyword evidence="4" id="KW-1185">Reference proteome</keyword>
<gene>
    <name evidence="3" type="ORF">FGF68_07365</name>
</gene>
<dbReference type="GO" id="GO:0016740">
    <property type="term" value="F:transferase activity"/>
    <property type="evidence" value="ECO:0007669"/>
    <property type="project" value="UniProtKB-KW"/>
</dbReference>
<evidence type="ECO:0000259" key="2">
    <source>
        <dbReference type="PROSITE" id="PS01148"/>
    </source>
</evidence>